<dbReference type="SUPFAM" id="SSF52113">
    <property type="entry name" value="BRCT domain"/>
    <property type="match status" value="1"/>
</dbReference>
<evidence type="ECO:0000256" key="2">
    <source>
        <dbReference type="ARBA" id="ARBA00022801"/>
    </source>
</evidence>
<dbReference type="PANTHER" id="PTHR23081">
    <property type="entry name" value="RNA POLYMERASE II CTD PHOSPHATASE"/>
    <property type="match status" value="1"/>
</dbReference>
<dbReference type="SUPFAM" id="SSF56784">
    <property type="entry name" value="HAD-like"/>
    <property type="match status" value="1"/>
</dbReference>
<comment type="function">
    <text evidence="6">This promotes the activity of RNA polymerase II.</text>
</comment>
<dbReference type="Pfam" id="PF03031">
    <property type="entry name" value="NIF"/>
    <property type="match status" value="1"/>
</dbReference>
<dbReference type="InterPro" id="IPR011947">
    <property type="entry name" value="FCP1_euk"/>
</dbReference>
<dbReference type="EMBL" id="GL377579">
    <property type="protein sequence ID" value="EFJ28578.1"/>
    <property type="molecule type" value="Genomic_DNA"/>
</dbReference>
<dbReference type="AlphaFoldDB" id="D8RHS4"/>
<reference evidence="9 10" key="1">
    <citation type="journal article" date="2011" name="Science">
        <title>The Selaginella genome identifies genetic changes associated with the evolution of vascular plants.</title>
        <authorList>
            <person name="Banks J.A."/>
            <person name="Nishiyama T."/>
            <person name="Hasebe M."/>
            <person name="Bowman J.L."/>
            <person name="Gribskov M."/>
            <person name="dePamphilis C."/>
            <person name="Albert V.A."/>
            <person name="Aono N."/>
            <person name="Aoyama T."/>
            <person name="Ambrose B.A."/>
            <person name="Ashton N.W."/>
            <person name="Axtell M.J."/>
            <person name="Barker E."/>
            <person name="Barker M.S."/>
            <person name="Bennetzen J.L."/>
            <person name="Bonawitz N.D."/>
            <person name="Chapple C."/>
            <person name="Cheng C."/>
            <person name="Correa L.G."/>
            <person name="Dacre M."/>
            <person name="DeBarry J."/>
            <person name="Dreyer I."/>
            <person name="Elias M."/>
            <person name="Engstrom E.M."/>
            <person name="Estelle M."/>
            <person name="Feng L."/>
            <person name="Finet C."/>
            <person name="Floyd S.K."/>
            <person name="Frommer W.B."/>
            <person name="Fujita T."/>
            <person name="Gramzow L."/>
            <person name="Gutensohn M."/>
            <person name="Harholt J."/>
            <person name="Hattori M."/>
            <person name="Heyl A."/>
            <person name="Hirai T."/>
            <person name="Hiwatashi Y."/>
            <person name="Ishikawa M."/>
            <person name="Iwata M."/>
            <person name="Karol K.G."/>
            <person name="Koehler B."/>
            <person name="Kolukisaoglu U."/>
            <person name="Kubo M."/>
            <person name="Kurata T."/>
            <person name="Lalonde S."/>
            <person name="Li K."/>
            <person name="Li Y."/>
            <person name="Litt A."/>
            <person name="Lyons E."/>
            <person name="Manning G."/>
            <person name="Maruyama T."/>
            <person name="Michael T.P."/>
            <person name="Mikami K."/>
            <person name="Miyazaki S."/>
            <person name="Morinaga S."/>
            <person name="Murata T."/>
            <person name="Mueller-Roeber B."/>
            <person name="Nelson D.R."/>
            <person name="Obara M."/>
            <person name="Oguri Y."/>
            <person name="Olmstead R.G."/>
            <person name="Onodera N."/>
            <person name="Petersen B.L."/>
            <person name="Pils B."/>
            <person name="Prigge M."/>
            <person name="Rensing S.A."/>
            <person name="Riano-Pachon D.M."/>
            <person name="Roberts A.W."/>
            <person name="Sato Y."/>
            <person name="Scheller H.V."/>
            <person name="Schulz B."/>
            <person name="Schulz C."/>
            <person name="Shakirov E.V."/>
            <person name="Shibagaki N."/>
            <person name="Shinohara N."/>
            <person name="Shippen D.E."/>
            <person name="Soerensen I."/>
            <person name="Sotooka R."/>
            <person name="Sugimoto N."/>
            <person name="Sugita M."/>
            <person name="Sumikawa N."/>
            <person name="Tanurdzic M."/>
            <person name="Theissen G."/>
            <person name="Ulvskov P."/>
            <person name="Wakazuki S."/>
            <person name="Weng J.K."/>
            <person name="Willats W.W."/>
            <person name="Wipf D."/>
            <person name="Wolf P.G."/>
            <person name="Yang L."/>
            <person name="Zimmer A.D."/>
            <person name="Zhu Q."/>
            <person name="Mitros T."/>
            <person name="Hellsten U."/>
            <person name="Loque D."/>
            <person name="Otillar R."/>
            <person name="Salamov A."/>
            <person name="Schmutz J."/>
            <person name="Shapiro H."/>
            <person name="Lindquist E."/>
            <person name="Lucas S."/>
            <person name="Rokhsar D."/>
            <person name="Grigoriev I.V."/>
        </authorList>
    </citation>
    <scope>NUCLEOTIDE SEQUENCE [LARGE SCALE GENOMIC DNA]</scope>
</reference>
<evidence type="ECO:0000256" key="1">
    <source>
        <dbReference type="ARBA" id="ARBA00004123"/>
    </source>
</evidence>
<dbReference type="NCBIfam" id="TIGR02250">
    <property type="entry name" value="FCP1_euk"/>
    <property type="match status" value="1"/>
</dbReference>
<dbReference type="STRING" id="88036.D8RHS4"/>
<feature type="domain" description="FCP1 homology" evidence="8">
    <location>
        <begin position="33"/>
        <end position="208"/>
    </location>
</feature>
<dbReference type="Gramene" id="EFJ28578">
    <property type="protein sequence ID" value="EFJ28578"/>
    <property type="gene ID" value="SELMODRAFT_411029"/>
</dbReference>
<sequence length="346" mass="39946">MASRKRGRSEFEGGEEEEDFDAQLRKEYTQKVLQQQKLILVLDLDHTLLNSASFSKVDEEERLYLEKIYDWQEKAPKRRKLLHKVESLQVWTKIRPFAFKFLEEASKFFDLHIYTNGREIYAETMAKLLDPTGSLFKGHIFSRDHNCMKAMKDLDTVPGDESITLIVDDSDYVWPKKHHKNLIPVYDQYRFFRSSTGLFGLRESSSLTSKKKDEVATKATLAKLLEGLKRIHSEFFQEYGCFAGDVRQTMREVKGHALSGCKIVICAKTQAAHELLWDSCQALGAECVVDIDDTVTHVVVASKQQPQGLELSAQAGKYLVWPSWIHTAHYRCCRPDEAAFLWRKLE</sequence>
<dbReference type="HOGENOM" id="CLU_023960_2_0_1"/>
<dbReference type="Proteomes" id="UP000001514">
    <property type="component" value="Unassembled WGS sequence"/>
</dbReference>
<dbReference type="SMART" id="SM00577">
    <property type="entry name" value="CPDc"/>
    <property type="match status" value="1"/>
</dbReference>
<dbReference type="OrthoDB" id="10249888at2759"/>
<gene>
    <name evidence="9" type="ORF">SELMODRAFT_411029</name>
</gene>
<keyword evidence="2 6" id="KW-0378">Hydrolase</keyword>
<evidence type="ECO:0000313" key="9">
    <source>
        <dbReference type="EMBL" id="EFJ28578.1"/>
    </source>
</evidence>
<dbReference type="GO" id="GO:0008420">
    <property type="term" value="F:RNA polymerase II CTD heptapeptide repeat phosphatase activity"/>
    <property type="evidence" value="ECO:0000318"/>
    <property type="project" value="GO_Central"/>
</dbReference>
<dbReference type="eggNOG" id="KOG0323">
    <property type="taxonomic scope" value="Eukaryota"/>
</dbReference>
<evidence type="ECO:0000256" key="3">
    <source>
        <dbReference type="ARBA" id="ARBA00023242"/>
    </source>
</evidence>
<keyword evidence="3 6" id="KW-0539">Nucleus</keyword>
<dbReference type="OMA" id="HWLECSM"/>
<dbReference type="EC" id="3.1.3.16" evidence="6"/>
<dbReference type="InterPro" id="IPR023214">
    <property type="entry name" value="HAD_sf"/>
</dbReference>
<keyword evidence="10" id="KW-1185">Reference proteome</keyword>
<dbReference type="InterPro" id="IPR039189">
    <property type="entry name" value="Fcp1"/>
</dbReference>
<dbReference type="KEGG" id="smo:SELMODRAFT_411029"/>
<evidence type="ECO:0000256" key="7">
    <source>
        <dbReference type="SAM" id="MobiDB-lite"/>
    </source>
</evidence>
<dbReference type="InterPro" id="IPR004274">
    <property type="entry name" value="FCP1_dom"/>
</dbReference>
<dbReference type="Gene3D" id="3.40.50.1000">
    <property type="entry name" value="HAD superfamily/HAD-like"/>
    <property type="match status" value="1"/>
</dbReference>
<proteinExistence type="predicted"/>
<feature type="region of interest" description="Disordered" evidence="7">
    <location>
        <begin position="1"/>
        <end position="20"/>
    </location>
</feature>
<dbReference type="InterPro" id="IPR036420">
    <property type="entry name" value="BRCT_dom_sf"/>
</dbReference>
<comment type="catalytic activity">
    <reaction evidence="4 6">
        <text>O-phospho-L-seryl-[protein] + H2O = L-seryl-[protein] + phosphate</text>
        <dbReference type="Rhea" id="RHEA:20629"/>
        <dbReference type="Rhea" id="RHEA-COMP:9863"/>
        <dbReference type="Rhea" id="RHEA-COMP:11604"/>
        <dbReference type="ChEBI" id="CHEBI:15377"/>
        <dbReference type="ChEBI" id="CHEBI:29999"/>
        <dbReference type="ChEBI" id="CHEBI:43474"/>
        <dbReference type="ChEBI" id="CHEBI:83421"/>
        <dbReference type="EC" id="3.1.3.16"/>
    </reaction>
</comment>
<evidence type="ECO:0000256" key="5">
    <source>
        <dbReference type="ARBA" id="ARBA00048336"/>
    </source>
</evidence>
<organism evidence="10">
    <name type="scientific">Selaginella moellendorffii</name>
    <name type="common">Spikemoss</name>
    <dbReference type="NCBI Taxonomy" id="88036"/>
    <lineage>
        <taxon>Eukaryota</taxon>
        <taxon>Viridiplantae</taxon>
        <taxon>Streptophyta</taxon>
        <taxon>Embryophyta</taxon>
        <taxon>Tracheophyta</taxon>
        <taxon>Lycopodiopsida</taxon>
        <taxon>Selaginellales</taxon>
        <taxon>Selaginellaceae</taxon>
        <taxon>Selaginella</taxon>
    </lineage>
</organism>
<dbReference type="GO" id="GO:0005634">
    <property type="term" value="C:nucleus"/>
    <property type="evidence" value="ECO:0007669"/>
    <property type="project" value="UniProtKB-SubCell"/>
</dbReference>
<evidence type="ECO:0000256" key="4">
    <source>
        <dbReference type="ARBA" id="ARBA00047761"/>
    </source>
</evidence>
<protein>
    <recommendedName>
        <fullName evidence="6">RNA polymerase II C-terminal domain phosphatase-like</fullName>
        <ecNumber evidence="6">3.1.3.16</ecNumber>
    </recommendedName>
</protein>
<accession>D8RHS4</accession>
<evidence type="ECO:0000256" key="6">
    <source>
        <dbReference type="RuleBase" id="RU366066"/>
    </source>
</evidence>
<comment type="subcellular location">
    <subcellularLocation>
        <location evidence="1 6">Nucleus</location>
    </subcellularLocation>
</comment>
<dbReference type="InParanoid" id="D8RHS4"/>
<comment type="catalytic activity">
    <reaction evidence="5 6">
        <text>O-phospho-L-threonyl-[protein] + H2O = L-threonyl-[protein] + phosphate</text>
        <dbReference type="Rhea" id="RHEA:47004"/>
        <dbReference type="Rhea" id="RHEA-COMP:11060"/>
        <dbReference type="Rhea" id="RHEA-COMP:11605"/>
        <dbReference type="ChEBI" id="CHEBI:15377"/>
        <dbReference type="ChEBI" id="CHEBI:30013"/>
        <dbReference type="ChEBI" id="CHEBI:43474"/>
        <dbReference type="ChEBI" id="CHEBI:61977"/>
        <dbReference type="EC" id="3.1.3.16"/>
    </reaction>
</comment>
<evidence type="ECO:0000313" key="10">
    <source>
        <dbReference type="Proteomes" id="UP000001514"/>
    </source>
</evidence>
<dbReference type="Gene3D" id="3.40.50.10190">
    <property type="entry name" value="BRCT domain"/>
    <property type="match status" value="1"/>
</dbReference>
<dbReference type="InterPro" id="IPR036412">
    <property type="entry name" value="HAD-like_sf"/>
</dbReference>
<dbReference type="CDD" id="cd07521">
    <property type="entry name" value="HAD_FCP1-like"/>
    <property type="match status" value="1"/>
</dbReference>
<dbReference type="PROSITE" id="PS50969">
    <property type="entry name" value="FCP1"/>
    <property type="match status" value="1"/>
</dbReference>
<evidence type="ECO:0000259" key="8">
    <source>
        <dbReference type="PROSITE" id="PS50969"/>
    </source>
</evidence>
<dbReference type="PANTHER" id="PTHR23081:SF36">
    <property type="entry name" value="RNA POLYMERASE II SUBUNIT A C-TERMINAL DOMAIN PHOSPHATASE"/>
    <property type="match status" value="1"/>
</dbReference>
<name>D8RHS4_SELML</name>